<dbReference type="SUPFAM" id="SSF55785">
    <property type="entry name" value="PYP-like sensor domain (PAS domain)"/>
    <property type="match status" value="1"/>
</dbReference>
<evidence type="ECO:0008006" key="2">
    <source>
        <dbReference type="Google" id="ProtNLM"/>
    </source>
</evidence>
<dbReference type="CDD" id="cd00130">
    <property type="entry name" value="PAS"/>
    <property type="match status" value="1"/>
</dbReference>
<sequence length="119" mass="14131">MIFDSLPLDITYVDENDKVRYFNRAKDRFFPRSPAVIGRDVRNCHPPESLHIVEEIVNKFRSGERDEAEFWITLRGKFIHIRYFAVRSEEGEYRGVLEVSQDVTGIRALEGERRLLDWE</sequence>
<dbReference type="NCBIfam" id="TIGR00229">
    <property type="entry name" value="sensory_box"/>
    <property type="match status" value="1"/>
</dbReference>
<evidence type="ECO:0000313" key="1">
    <source>
        <dbReference type="EMBL" id="MPM12315.1"/>
    </source>
</evidence>
<name>A0A644X816_9ZZZZ</name>
<reference evidence="1" key="1">
    <citation type="submission" date="2019-08" db="EMBL/GenBank/DDBJ databases">
        <authorList>
            <person name="Kucharzyk K."/>
            <person name="Murdoch R.W."/>
            <person name="Higgins S."/>
            <person name="Loffler F."/>
        </authorList>
    </citation>
    <scope>NUCLEOTIDE SEQUENCE</scope>
</reference>
<gene>
    <name evidence="1" type="ORF">SDC9_58667</name>
</gene>
<dbReference type="Pfam" id="PF13596">
    <property type="entry name" value="PAS_10"/>
    <property type="match status" value="1"/>
</dbReference>
<dbReference type="InterPro" id="IPR035965">
    <property type="entry name" value="PAS-like_dom_sf"/>
</dbReference>
<comment type="caution">
    <text evidence="1">The sequence shown here is derived from an EMBL/GenBank/DDBJ whole genome shotgun (WGS) entry which is preliminary data.</text>
</comment>
<dbReference type="Gene3D" id="3.30.450.20">
    <property type="entry name" value="PAS domain"/>
    <property type="match status" value="1"/>
</dbReference>
<protein>
    <recommendedName>
        <fullName evidence="2">PAS domain-containing protein</fullName>
    </recommendedName>
</protein>
<dbReference type="EMBL" id="VSSQ01001954">
    <property type="protein sequence ID" value="MPM12315.1"/>
    <property type="molecule type" value="Genomic_DNA"/>
</dbReference>
<organism evidence="1">
    <name type="scientific">bioreactor metagenome</name>
    <dbReference type="NCBI Taxonomy" id="1076179"/>
    <lineage>
        <taxon>unclassified sequences</taxon>
        <taxon>metagenomes</taxon>
        <taxon>ecological metagenomes</taxon>
    </lineage>
</organism>
<dbReference type="InterPro" id="IPR000014">
    <property type="entry name" value="PAS"/>
</dbReference>
<accession>A0A644X816</accession>
<dbReference type="AlphaFoldDB" id="A0A644X816"/>
<proteinExistence type="predicted"/>